<dbReference type="GO" id="GO:0016787">
    <property type="term" value="F:hydrolase activity"/>
    <property type="evidence" value="ECO:0007669"/>
    <property type="project" value="UniProtKB-KW"/>
</dbReference>
<sequence>MNRTLLFLLLGPLALGLGVVGVSRYLLRPYPAEAAALAALKGAQETPEAFLLLPPRAKALLAFYPGARVDPRAYAPLLAPLREAGYGVALLKVPAGLALLGKERALEVARGLPRLPLVVGGHSLGGVVAAEVAAREGLPLVLLASYPEGDLSRENFPTLAVYGTEDGLLPPKEAREKAKRLPRGARVVYVAGLNHAGFGAYGAQRGDRPLRRPREALWEEVRQEVLLFLEGLGWAAPLPPRAGNPSPCPPEAFPAQARGARSAIVESAGAGAPPRKADFPQSPSGGPFSPRGKGKEGS</sequence>
<evidence type="ECO:0000256" key="1">
    <source>
        <dbReference type="SAM" id="MobiDB-lite"/>
    </source>
</evidence>
<dbReference type="AlphaFoldDB" id="A0A7C2C032"/>
<keyword evidence="3" id="KW-0378">Hydrolase</keyword>
<evidence type="ECO:0000313" key="3">
    <source>
        <dbReference type="EMBL" id="HEH81862.1"/>
    </source>
</evidence>
<feature type="region of interest" description="Disordered" evidence="1">
    <location>
        <begin position="240"/>
        <end position="298"/>
    </location>
</feature>
<feature type="compositionally biased region" description="Low complexity" evidence="1">
    <location>
        <begin position="280"/>
        <end position="291"/>
    </location>
</feature>
<feature type="compositionally biased region" description="Pro residues" evidence="1">
    <location>
        <begin position="240"/>
        <end position="252"/>
    </location>
</feature>
<comment type="caution">
    <text evidence="3">The sequence shown here is derived from an EMBL/GenBank/DDBJ whole genome shotgun (WGS) entry which is preliminary data.</text>
</comment>
<dbReference type="InterPro" id="IPR029059">
    <property type="entry name" value="AB_hydrolase_5"/>
</dbReference>
<evidence type="ECO:0000313" key="4">
    <source>
        <dbReference type="EMBL" id="HEO42852.1"/>
    </source>
</evidence>
<dbReference type="SUPFAM" id="SSF53474">
    <property type="entry name" value="alpha/beta-Hydrolases"/>
    <property type="match status" value="1"/>
</dbReference>
<dbReference type="Gene3D" id="3.40.50.1820">
    <property type="entry name" value="alpha/beta hydrolase"/>
    <property type="match status" value="1"/>
</dbReference>
<dbReference type="EMBL" id="DSHZ01000406">
    <property type="protein sequence ID" value="HEO42852.1"/>
    <property type="molecule type" value="Genomic_DNA"/>
</dbReference>
<organism evidence="3">
    <name type="scientific">Thermus islandicus</name>
    <dbReference type="NCBI Taxonomy" id="540988"/>
    <lineage>
        <taxon>Bacteria</taxon>
        <taxon>Thermotogati</taxon>
        <taxon>Deinococcota</taxon>
        <taxon>Deinococci</taxon>
        <taxon>Thermales</taxon>
        <taxon>Thermaceae</taxon>
        <taxon>Thermus</taxon>
    </lineage>
</organism>
<gene>
    <name evidence="4" type="ORF">ENP09_08390</name>
    <name evidence="3" type="ORF">ENP73_02410</name>
</gene>
<name>A0A7C2C032_9DEIN</name>
<protein>
    <submittedName>
        <fullName evidence="3">Alpha/beta hydrolase</fullName>
    </submittedName>
</protein>
<dbReference type="EMBL" id="DSKL01000105">
    <property type="protein sequence ID" value="HEH81862.1"/>
    <property type="molecule type" value="Genomic_DNA"/>
</dbReference>
<dbReference type="Pfam" id="PF12695">
    <property type="entry name" value="Abhydrolase_5"/>
    <property type="match status" value="1"/>
</dbReference>
<feature type="domain" description="Alpha/beta hydrolase fold-5" evidence="2">
    <location>
        <begin position="61"/>
        <end position="219"/>
    </location>
</feature>
<dbReference type="InterPro" id="IPR029058">
    <property type="entry name" value="AB_hydrolase_fold"/>
</dbReference>
<reference evidence="3" key="1">
    <citation type="journal article" date="2020" name="mSystems">
        <title>Genome- and Community-Level Interaction Insights into Carbon Utilization and Element Cycling Functions of Hydrothermarchaeota in Hydrothermal Sediment.</title>
        <authorList>
            <person name="Zhou Z."/>
            <person name="Liu Y."/>
            <person name="Xu W."/>
            <person name="Pan J."/>
            <person name="Luo Z.H."/>
            <person name="Li M."/>
        </authorList>
    </citation>
    <scope>NUCLEOTIDE SEQUENCE [LARGE SCALE GENOMIC DNA]</scope>
    <source>
        <strain evidence="4">SpSt-189</strain>
        <strain evidence="3">SpSt-246</strain>
    </source>
</reference>
<evidence type="ECO:0000259" key="2">
    <source>
        <dbReference type="Pfam" id="PF12695"/>
    </source>
</evidence>
<accession>A0A7C2C032</accession>
<proteinExistence type="predicted"/>